<keyword evidence="4" id="KW-0804">Transcription</keyword>
<feature type="domain" description="TF-B3" evidence="6">
    <location>
        <begin position="48"/>
        <end position="144"/>
    </location>
</feature>
<dbReference type="PANTHER" id="PTHR31391">
    <property type="entry name" value="B3 DOMAIN-CONTAINING PROTEIN OS11G0197600-RELATED"/>
    <property type="match status" value="1"/>
</dbReference>
<keyword evidence="5" id="KW-0539">Nucleus</keyword>
<keyword evidence="2" id="KW-0805">Transcription regulation</keyword>
<evidence type="ECO:0000256" key="1">
    <source>
        <dbReference type="ARBA" id="ARBA00004123"/>
    </source>
</evidence>
<dbReference type="GO" id="GO:0003677">
    <property type="term" value="F:DNA binding"/>
    <property type="evidence" value="ECO:0007669"/>
    <property type="project" value="UniProtKB-KW"/>
</dbReference>
<name>A0A9Q0GL28_9ROSI</name>
<dbReference type="InterPro" id="IPR044837">
    <property type="entry name" value="REM16-like"/>
</dbReference>
<keyword evidence="8" id="KW-1185">Reference proteome</keyword>
<gene>
    <name evidence="7" type="ORF">Tsubulata_040628</name>
</gene>
<evidence type="ECO:0000256" key="5">
    <source>
        <dbReference type="ARBA" id="ARBA00023242"/>
    </source>
</evidence>
<dbReference type="InterPro" id="IPR003340">
    <property type="entry name" value="B3_DNA-bd"/>
</dbReference>
<dbReference type="Proteomes" id="UP001141552">
    <property type="component" value="Unassembled WGS sequence"/>
</dbReference>
<dbReference type="Pfam" id="PF02362">
    <property type="entry name" value="B3"/>
    <property type="match status" value="1"/>
</dbReference>
<reference evidence="7" key="2">
    <citation type="journal article" date="2023" name="Plants (Basel)">
        <title>Annotation of the Turnera subulata (Passifloraceae) Draft Genome Reveals the S-Locus Evolved after the Divergence of Turneroideae from Passifloroideae in a Stepwise Manner.</title>
        <authorList>
            <person name="Henning P.M."/>
            <person name="Roalson E.H."/>
            <person name="Mir W."/>
            <person name="McCubbin A.G."/>
            <person name="Shore J.S."/>
        </authorList>
    </citation>
    <scope>NUCLEOTIDE SEQUENCE</scope>
    <source>
        <strain evidence="7">F60SS</strain>
    </source>
</reference>
<dbReference type="PROSITE" id="PS50863">
    <property type="entry name" value="B3"/>
    <property type="match status" value="1"/>
</dbReference>
<dbReference type="EMBL" id="JAKUCV010000309">
    <property type="protein sequence ID" value="KAJ4850509.1"/>
    <property type="molecule type" value="Genomic_DNA"/>
</dbReference>
<dbReference type="OrthoDB" id="623918at2759"/>
<dbReference type="AlphaFoldDB" id="A0A9Q0GL28"/>
<comment type="subcellular location">
    <subcellularLocation>
        <location evidence="1">Nucleus</location>
    </subcellularLocation>
</comment>
<proteinExistence type="predicted"/>
<accession>A0A9Q0GL28</accession>
<evidence type="ECO:0000313" key="8">
    <source>
        <dbReference type="Proteomes" id="UP001141552"/>
    </source>
</evidence>
<evidence type="ECO:0000256" key="2">
    <source>
        <dbReference type="ARBA" id="ARBA00023015"/>
    </source>
</evidence>
<keyword evidence="3" id="KW-0238">DNA-binding</keyword>
<dbReference type="SUPFAM" id="SSF101936">
    <property type="entry name" value="DNA-binding pseudobarrel domain"/>
    <property type="match status" value="1"/>
</dbReference>
<organism evidence="7 8">
    <name type="scientific">Turnera subulata</name>
    <dbReference type="NCBI Taxonomy" id="218843"/>
    <lineage>
        <taxon>Eukaryota</taxon>
        <taxon>Viridiplantae</taxon>
        <taxon>Streptophyta</taxon>
        <taxon>Embryophyta</taxon>
        <taxon>Tracheophyta</taxon>
        <taxon>Spermatophyta</taxon>
        <taxon>Magnoliopsida</taxon>
        <taxon>eudicotyledons</taxon>
        <taxon>Gunneridae</taxon>
        <taxon>Pentapetalae</taxon>
        <taxon>rosids</taxon>
        <taxon>fabids</taxon>
        <taxon>Malpighiales</taxon>
        <taxon>Passifloraceae</taxon>
        <taxon>Turnera</taxon>
    </lineage>
</organism>
<reference evidence="7" key="1">
    <citation type="submission" date="2022-02" db="EMBL/GenBank/DDBJ databases">
        <authorList>
            <person name="Henning P.M."/>
            <person name="McCubbin A.G."/>
            <person name="Shore J.S."/>
        </authorList>
    </citation>
    <scope>NUCLEOTIDE SEQUENCE</scope>
    <source>
        <strain evidence="7">F60SS</strain>
        <tissue evidence="7">Leaves</tissue>
    </source>
</reference>
<evidence type="ECO:0000313" key="7">
    <source>
        <dbReference type="EMBL" id="KAJ4850509.1"/>
    </source>
</evidence>
<evidence type="ECO:0000259" key="6">
    <source>
        <dbReference type="PROSITE" id="PS50863"/>
    </source>
</evidence>
<sequence>MLQAAEGAHEKLLNCEDLEMLVYGFVDPSEETKQAVKAATLLNPQNLFFIAILRPYTITKGCMRAPSGFTKKHLPEDSAYVKLRTTDGGEWLVRSLWQKPGRRMMLTKGWRKFAGENGLVGGDVCIFELINNNNPVHLVLKVTVFRAIQYGGGLSN</sequence>
<dbReference type="CDD" id="cd10017">
    <property type="entry name" value="B3_DNA"/>
    <property type="match status" value="1"/>
</dbReference>
<dbReference type="PANTHER" id="PTHR31391:SF143">
    <property type="entry name" value="B3 DNA-BINDING DOMAIN PROTEIN"/>
    <property type="match status" value="1"/>
</dbReference>
<dbReference type="GO" id="GO:0005634">
    <property type="term" value="C:nucleus"/>
    <property type="evidence" value="ECO:0007669"/>
    <property type="project" value="UniProtKB-SubCell"/>
</dbReference>
<evidence type="ECO:0000256" key="4">
    <source>
        <dbReference type="ARBA" id="ARBA00023163"/>
    </source>
</evidence>
<evidence type="ECO:0000256" key="3">
    <source>
        <dbReference type="ARBA" id="ARBA00023125"/>
    </source>
</evidence>
<dbReference type="SMART" id="SM01019">
    <property type="entry name" value="B3"/>
    <property type="match status" value="1"/>
</dbReference>
<comment type="caution">
    <text evidence="7">The sequence shown here is derived from an EMBL/GenBank/DDBJ whole genome shotgun (WGS) entry which is preliminary data.</text>
</comment>
<dbReference type="InterPro" id="IPR015300">
    <property type="entry name" value="DNA-bd_pseudobarrel_sf"/>
</dbReference>
<dbReference type="Gene3D" id="2.40.330.10">
    <property type="entry name" value="DNA-binding pseudobarrel domain"/>
    <property type="match status" value="1"/>
</dbReference>
<protein>
    <recommendedName>
        <fullName evidence="6">TF-B3 domain-containing protein</fullName>
    </recommendedName>
</protein>